<sequence>MNLQKKNSFEDFPPLSGNELKEKIKASGVKLIHIAEKLGLSQQGLNQRFKAQKVKKGFILELMEVMKVDLSFFFDDQNEIKHKQSGLLKRINIYLSWLKFQEVVETNLDLGQKIGFTKNYVDQVLNGQIDITELFVDALLSLDDGVRKDWLWNGNGKMFLETPVLTHEGEYTITQIPFIPVSARAGFVENTCQYSELTTFPVYMQKSEKIDDYLVVEIDGDSMEPTLLPKTKVLIKQIPPENWGFTVGVVVVCFSDMIVVKRITENKLQTTGFLTLRSDNVAGGMMELMDTDIISMFRVIRIVDAEVR</sequence>
<evidence type="ECO:0000313" key="1">
    <source>
        <dbReference type="EMBL" id="QZE15377.1"/>
    </source>
</evidence>
<evidence type="ECO:0000313" key="2">
    <source>
        <dbReference type="Proteomes" id="UP000826212"/>
    </source>
</evidence>
<name>A0AC61NP03_9BACT</name>
<dbReference type="EMBL" id="CP081303">
    <property type="protein sequence ID" value="QZE15377.1"/>
    <property type="molecule type" value="Genomic_DNA"/>
</dbReference>
<protein>
    <submittedName>
        <fullName evidence="1">Uncharacterized protein</fullName>
    </submittedName>
</protein>
<reference evidence="1" key="1">
    <citation type="submission" date="2021-08" db="EMBL/GenBank/DDBJ databases">
        <title>Novel anaerobic bacterium isolated from sea squirt in East Sea, Republic of Korea.</title>
        <authorList>
            <person name="Nguyen T.H."/>
            <person name="Li Z."/>
            <person name="Lee Y.-J."/>
            <person name="Ko J."/>
            <person name="Kim S.-G."/>
        </authorList>
    </citation>
    <scope>NUCLEOTIDE SEQUENCE</scope>
    <source>
        <strain evidence="1">KCTC 25031</strain>
    </source>
</reference>
<proteinExistence type="predicted"/>
<organism evidence="1 2">
    <name type="scientific">Halosquirtibacter laminarini</name>
    <dbReference type="NCBI Taxonomy" id="3374600"/>
    <lineage>
        <taxon>Bacteria</taxon>
        <taxon>Pseudomonadati</taxon>
        <taxon>Bacteroidota</taxon>
        <taxon>Bacteroidia</taxon>
        <taxon>Marinilabiliales</taxon>
        <taxon>Prolixibacteraceae</taxon>
        <taxon>Halosquirtibacter</taxon>
    </lineage>
</organism>
<keyword evidence="2" id="KW-1185">Reference proteome</keyword>
<dbReference type="Proteomes" id="UP000826212">
    <property type="component" value="Chromosome"/>
</dbReference>
<accession>A0AC61NP03</accession>
<gene>
    <name evidence="1" type="ORF">K4L44_05960</name>
</gene>